<feature type="region of interest" description="Disordered" evidence="1">
    <location>
        <begin position="358"/>
        <end position="394"/>
    </location>
</feature>
<sequence>MEHIKSLNNNVEKYKFPEELLQSSVEERKTYFDNYTVSHKFLDEAISSTISFITSHVSERLVFVCGPSGVGKKELIKSIKEKIIEFKRPALIENPGCVPVINVEAIAPEQGSFNFRNLWMSALEKLNEPMIENKVSYRKIDGFDAFGRSVPISRIQKADYQEVLQKALRYRTVGALIIDEAHHMLRVSSGKKINWSADLLKSLTNSSQTPIVLIGTYELTTFLEDIDKSITDQINQRTKIVHFRHYSCKNRDEVMIFGKTAKKLLLHLPLEQSAEKLADKEWKYLYKYSLGCIGTLKIWLKDAYSLALEEKAKTLTIEHLEKSRKSGHTCSALLQSIEEGESKMEKILSEGNIEEKLGFEKNENKSRLDRNMGTSRVKSKPFERNPKRDIVNNR</sequence>
<name>S0FPZ5_RUMCE</name>
<dbReference type="GO" id="GO:0016887">
    <property type="term" value="F:ATP hydrolysis activity"/>
    <property type="evidence" value="ECO:0007669"/>
    <property type="project" value="InterPro"/>
</dbReference>
<feature type="domain" description="AAA+ ATPase" evidence="2">
    <location>
        <begin position="58"/>
        <end position="241"/>
    </location>
</feature>
<protein>
    <recommendedName>
        <fullName evidence="2">AAA+ ATPase domain-containing protein</fullName>
    </recommendedName>
</protein>
<dbReference type="Gene3D" id="3.40.50.300">
    <property type="entry name" value="P-loop containing nucleotide triphosphate hydrolases"/>
    <property type="match status" value="1"/>
</dbReference>
<evidence type="ECO:0000313" key="4">
    <source>
        <dbReference type="Proteomes" id="UP000014155"/>
    </source>
</evidence>
<feature type="compositionally biased region" description="Basic and acidic residues" evidence="1">
    <location>
        <begin position="380"/>
        <end position="394"/>
    </location>
</feature>
<keyword evidence="4" id="KW-1185">Reference proteome</keyword>
<reference evidence="3 4" key="1">
    <citation type="journal article" date="2013" name="Genome Announc.">
        <title>Draft Genome Sequence of the Cellulolytic, Mesophilic, Anaerobic Bacterium Clostridium termitidis Strain CT1112 (DSM 5398).</title>
        <authorList>
            <person name="Lal S."/>
            <person name="Ramachandran U."/>
            <person name="Zhang X."/>
            <person name="Munir R."/>
            <person name="Sparling R."/>
            <person name="Levin D.B."/>
        </authorList>
    </citation>
    <scope>NUCLEOTIDE SEQUENCE [LARGE SCALE GENOMIC DNA]</scope>
    <source>
        <strain evidence="3 4">CT1112</strain>
    </source>
</reference>
<dbReference type="InterPro" id="IPR003593">
    <property type="entry name" value="AAA+_ATPase"/>
</dbReference>
<organism evidence="3 4">
    <name type="scientific">Ruminiclostridium cellobioparum subsp. termitidis CT1112</name>
    <dbReference type="NCBI Taxonomy" id="1195236"/>
    <lineage>
        <taxon>Bacteria</taxon>
        <taxon>Bacillati</taxon>
        <taxon>Bacillota</taxon>
        <taxon>Clostridia</taxon>
        <taxon>Eubacteriales</taxon>
        <taxon>Oscillospiraceae</taxon>
        <taxon>Ruminiclostridium</taxon>
    </lineage>
</organism>
<dbReference type="RefSeq" id="WP_004628150.1">
    <property type="nucleotide sequence ID" value="NZ_AORV01000052.1"/>
</dbReference>
<dbReference type="AlphaFoldDB" id="S0FPZ5"/>
<feature type="compositionally biased region" description="Basic and acidic residues" evidence="1">
    <location>
        <begin position="358"/>
        <end position="370"/>
    </location>
</feature>
<evidence type="ECO:0000313" key="3">
    <source>
        <dbReference type="EMBL" id="EMS70563.1"/>
    </source>
</evidence>
<comment type="caution">
    <text evidence="3">The sequence shown here is derived from an EMBL/GenBank/DDBJ whole genome shotgun (WGS) entry which is preliminary data.</text>
</comment>
<dbReference type="InterPro" id="IPR049945">
    <property type="entry name" value="AAA_22"/>
</dbReference>
<dbReference type="InterPro" id="IPR027417">
    <property type="entry name" value="P-loop_NTPase"/>
</dbReference>
<dbReference type="SMART" id="SM00382">
    <property type="entry name" value="AAA"/>
    <property type="match status" value="1"/>
</dbReference>
<dbReference type="SUPFAM" id="SSF52540">
    <property type="entry name" value="P-loop containing nucleoside triphosphate hydrolases"/>
    <property type="match status" value="1"/>
</dbReference>
<dbReference type="EMBL" id="AORV01000052">
    <property type="protein sequence ID" value="EMS70563.1"/>
    <property type="molecule type" value="Genomic_DNA"/>
</dbReference>
<dbReference type="Pfam" id="PF13401">
    <property type="entry name" value="AAA_22"/>
    <property type="match status" value="1"/>
</dbReference>
<gene>
    <name evidence="3" type="ORF">CTER_3724</name>
</gene>
<dbReference type="PATRIC" id="fig|1195236.3.peg.3942"/>
<evidence type="ECO:0000259" key="2">
    <source>
        <dbReference type="SMART" id="SM00382"/>
    </source>
</evidence>
<accession>S0FPZ5</accession>
<evidence type="ECO:0000256" key="1">
    <source>
        <dbReference type="SAM" id="MobiDB-lite"/>
    </source>
</evidence>
<dbReference type="STRING" id="1195236.CTER_3724"/>
<dbReference type="eggNOG" id="COG2842">
    <property type="taxonomic scope" value="Bacteria"/>
</dbReference>
<proteinExistence type="predicted"/>
<dbReference type="Proteomes" id="UP000014155">
    <property type="component" value="Unassembled WGS sequence"/>
</dbReference>